<dbReference type="EMBL" id="JH816764">
    <property type="protein sequence ID" value="EKC38838.1"/>
    <property type="molecule type" value="Genomic_DNA"/>
</dbReference>
<dbReference type="SUPFAM" id="SSF101898">
    <property type="entry name" value="NHL repeat"/>
    <property type="match status" value="1"/>
</dbReference>
<dbReference type="InterPro" id="IPR000859">
    <property type="entry name" value="CUB_dom"/>
</dbReference>
<dbReference type="SUPFAM" id="SSF57845">
    <property type="entry name" value="B-box zinc-binding domain"/>
    <property type="match status" value="1"/>
</dbReference>
<organism evidence="5">
    <name type="scientific">Magallana gigas</name>
    <name type="common">Pacific oyster</name>
    <name type="synonym">Crassostrea gigas</name>
    <dbReference type="NCBI Taxonomy" id="29159"/>
    <lineage>
        <taxon>Eukaryota</taxon>
        <taxon>Metazoa</taxon>
        <taxon>Spiralia</taxon>
        <taxon>Lophotrochozoa</taxon>
        <taxon>Mollusca</taxon>
        <taxon>Bivalvia</taxon>
        <taxon>Autobranchia</taxon>
        <taxon>Pteriomorphia</taxon>
        <taxon>Ostreida</taxon>
        <taxon>Ostreoidea</taxon>
        <taxon>Ostreidae</taxon>
        <taxon>Magallana</taxon>
    </lineage>
</organism>
<dbReference type="AlphaFoldDB" id="K1QYR2"/>
<keyword evidence="3" id="KW-0862">Zinc</keyword>
<keyword evidence="1" id="KW-0677">Repeat</keyword>
<keyword evidence="2" id="KW-1015">Disulfide bond</keyword>
<dbReference type="GO" id="GO:0008270">
    <property type="term" value="F:zinc ion binding"/>
    <property type="evidence" value="ECO:0007669"/>
    <property type="project" value="UniProtKB-KW"/>
</dbReference>
<dbReference type="InterPro" id="IPR000315">
    <property type="entry name" value="Znf_B-box"/>
</dbReference>
<accession>K1QYR2</accession>
<keyword evidence="3" id="KW-0863">Zinc-finger</keyword>
<dbReference type="HOGENOM" id="CLU_347565_0_0_1"/>
<dbReference type="PANTHER" id="PTHR24251">
    <property type="entry name" value="OVOCHYMASE-RELATED"/>
    <property type="match status" value="1"/>
</dbReference>
<sequence length="812" mass="91728">MASAQHYLGCALCEQSVKFYCKYCHENLCEDCALKHVEEAGTKNPHQVAIYSEKYKCRDIEQVTPKTEDLIEEIIFDEHKDDISSEAHEISERCAIHPAMFYGMCCKECKVPVCITCIKERHNGHVFIETLELYNILKEDMTKYVSDIKSREIPLTQTTLTQAIQGRLEMTEAIRKARSDLVSDAELAKKLIDQNLESGLKVMDEIENLVIADSFHKESGIRDTLSDLQNIVRQYDDSNTSNRLAELINCFSFPKSHPVQKSTPIASDITYFPRSLALEEAGEMFGYLSIKAKGVDELKQIKESTHKKTLIQIKFPPIVEKIMSFEISGIAHTSHISYVNDEIALFSDNNSKLVFANKQGEVAKEKFEMLTSGYGCHAVTLERDLLITDLSKHQICKLTKEQKILPVIKLGAWTATALCCSQRNGDILVGMFLKHNVKVVRYNNKGNPLFENPQNKGNQVYHTPCYLSENINGDICVSDWNRESLIVSDREGCHRFSYSGSGSRFYPRGILNDDVASCSYIVDRHGVDGSIESPGFPKNYPHNSNITWSTYGPLDAISLSVTIVKFDLFKDSECHDFLQITQVYNNSVVFRECGTLPETNFIILGNKMLVTFVSDGKNTAPGFKLRWKVRDYKKENRDPIVVINSCLPTPSTTGSLVSIDSKYETASENLTEPKEKKYCQTPPFGNHAVPEDPIYDNVANECDYENAESFRKSQSYIDVDELEQKAMYLNYDQMQTPPSENFKNILNSHQKKIGSKKSSTLHSYIDVIGELAEAGAFHSDSMTSSGYSKPSQDVLMQLKEVLKIPKKKSVTQ</sequence>
<reference evidence="5" key="1">
    <citation type="journal article" date="2012" name="Nature">
        <title>The oyster genome reveals stress adaptation and complexity of shell formation.</title>
        <authorList>
            <person name="Zhang G."/>
            <person name="Fang X."/>
            <person name="Guo X."/>
            <person name="Li L."/>
            <person name="Luo R."/>
            <person name="Xu F."/>
            <person name="Yang P."/>
            <person name="Zhang L."/>
            <person name="Wang X."/>
            <person name="Qi H."/>
            <person name="Xiong Z."/>
            <person name="Que H."/>
            <person name="Xie Y."/>
            <person name="Holland P.W."/>
            <person name="Paps J."/>
            <person name="Zhu Y."/>
            <person name="Wu F."/>
            <person name="Chen Y."/>
            <person name="Wang J."/>
            <person name="Peng C."/>
            <person name="Meng J."/>
            <person name="Yang L."/>
            <person name="Liu J."/>
            <person name="Wen B."/>
            <person name="Zhang N."/>
            <person name="Huang Z."/>
            <person name="Zhu Q."/>
            <person name="Feng Y."/>
            <person name="Mount A."/>
            <person name="Hedgecock D."/>
            <person name="Xu Z."/>
            <person name="Liu Y."/>
            <person name="Domazet-Loso T."/>
            <person name="Du Y."/>
            <person name="Sun X."/>
            <person name="Zhang S."/>
            <person name="Liu B."/>
            <person name="Cheng P."/>
            <person name="Jiang X."/>
            <person name="Li J."/>
            <person name="Fan D."/>
            <person name="Wang W."/>
            <person name="Fu W."/>
            <person name="Wang T."/>
            <person name="Wang B."/>
            <person name="Zhang J."/>
            <person name="Peng Z."/>
            <person name="Li Y."/>
            <person name="Li N."/>
            <person name="Wang J."/>
            <person name="Chen M."/>
            <person name="He Y."/>
            <person name="Tan F."/>
            <person name="Song X."/>
            <person name="Zheng Q."/>
            <person name="Huang R."/>
            <person name="Yang H."/>
            <person name="Du X."/>
            <person name="Chen L."/>
            <person name="Yang M."/>
            <person name="Gaffney P.M."/>
            <person name="Wang S."/>
            <person name="Luo L."/>
            <person name="She Z."/>
            <person name="Ming Y."/>
            <person name="Huang W."/>
            <person name="Zhang S."/>
            <person name="Huang B."/>
            <person name="Zhang Y."/>
            <person name="Qu T."/>
            <person name="Ni P."/>
            <person name="Miao G."/>
            <person name="Wang J."/>
            <person name="Wang Q."/>
            <person name="Steinberg C.E."/>
            <person name="Wang H."/>
            <person name="Li N."/>
            <person name="Qian L."/>
            <person name="Zhang G."/>
            <person name="Li Y."/>
            <person name="Yang H."/>
            <person name="Liu X."/>
            <person name="Wang J."/>
            <person name="Yin Y."/>
            <person name="Wang J."/>
        </authorList>
    </citation>
    <scope>NUCLEOTIDE SEQUENCE [LARGE SCALE GENOMIC DNA]</scope>
    <source>
        <strain evidence="5">05x7-T-G4-1.051#20</strain>
    </source>
</reference>
<gene>
    <name evidence="5" type="ORF">CGI_10026643</name>
</gene>
<dbReference type="InParanoid" id="K1QYR2"/>
<proteinExistence type="predicted"/>
<dbReference type="Gene3D" id="2.120.10.30">
    <property type="entry name" value="TolB, C-terminal domain"/>
    <property type="match status" value="1"/>
</dbReference>
<evidence type="ECO:0000256" key="2">
    <source>
        <dbReference type="ARBA" id="ARBA00023157"/>
    </source>
</evidence>
<comment type="caution">
    <text evidence="4">Lacks conserved residue(s) required for the propagation of feature annotation.</text>
</comment>
<dbReference type="InterPro" id="IPR035914">
    <property type="entry name" value="Sperma_CUB_dom_sf"/>
</dbReference>
<evidence type="ECO:0000256" key="3">
    <source>
        <dbReference type="PROSITE-ProRule" id="PRU00024"/>
    </source>
</evidence>
<evidence type="ECO:0000313" key="5">
    <source>
        <dbReference type="EMBL" id="EKC38838.1"/>
    </source>
</evidence>
<evidence type="ECO:0000256" key="4">
    <source>
        <dbReference type="PROSITE-ProRule" id="PRU00059"/>
    </source>
</evidence>
<protein>
    <submittedName>
        <fullName evidence="5">Astacin-like metalloendopeptidase</fullName>
    </submittedName>
</protein>
<dbReference type="Gene3D" id="3.30.160.60">
    <property type="entry name" value="Classic Zinc Finger"/>
    <property type="match status" value="1"/>
</dbReference>
<dbReference type="InterPro" id="IPR011042">
    <property type="entry name" value="6-blade_b-propeller_TolB-like"/>
</dbReference>
<dbReference type="CDD" id="cd00041">
    <property type="entry name" value="CUB"/>
    <property type="match status" value="1"/>
</dbReference>
<name>K1QYR2_MAGGI</name>
<dbReference type="Gene3D" id="2.60.120.290">
    <property type="entry name" value="Spermadhesin, CUB domain"/>
    <property type="match status" value="1"/>
</dbReference>
<dbReference type="SUPFAM" id="SSF49854">
    <property type="entry name" value="Spermadhesin, CUB domain"/>
    <property type="match status" value="1"/>
</dbReference>
<keyword evidence="3" id="KW-0479">Metal-binding</keyword>
<dbReference type="Pfam" id="PF00431">
    <property type="entry name" value="CUB"/>
    <property type="match status" value="1"/>
</dbReference>
<dbReference type="PROSITE" id="PS50119">
    <property type="entry name" value="ZF_BBOX"/>
    <property type="match status" value="1"/>
</dbReference>
<dbReference type="CDD" id="cd19756">
    <property type="entry name" value="Bbox2"/>
    <property type="match status" value="1"/>
</dbReference>
<dbReference type="PROSITE" id="PS01180">
    <property type="entry name" value="CUB"/>
    <property type="match status" value="1"/>
</dbReference>
<evidence type="ECO:0000256" key="1">
    <source>
        <dbReference type="ARBA" id="ARBA00022737"/>
    </source>
</evidence>
<dbReference type="SMART" id="SM00042">
    <property type="entry name" value="CUB"/>
    <property type="match status" value="1"/>
</dbReference>